<evidence type="ECO:0000313" key="5">
    <source>
        <dbReference type="EMBL" id="AQW32507.1"/>
    </source>
</evidence>
<dbReference type="AlphaFoldDB" id="A0A1U9VQR0"/>
<feature type="domain" description="CusB-like beta-barrel" evidence="4">
    <location>
        <begin position="236"/>
        <end position="312"/>
    </location>
</feature>
<dbReference type="PANTHER" id="PTHR30097">
    <property type="entry name" value="CATION EFFLUX SYSTEM PROTEIN CUSB"/>
    <property type="match status" value="1"/>
</dbReference>
<dbReference type="InterPro" id="IPR058790">
    <property type="entry name" value="BSH_CusB"/>
</dbReference>
<dbReference type="FunFam" id="2.40.30.170:FF:000010">
    <property type="entry name" value="Efflux RND transporter periplasmic adaptor subunit"/>
    <property type="match status" value="1"/>
</dbReference>
<accession>A0A1U9VQR0</accession>
<dbReference type="NCBIfam" id="TIGR01730">
    <property type="entry name" value="RND_mfp"/>
    <property type="match status" value="1"/>
</dbReference>
<dbReference type="RefSeq" id="WP_078223684.1">
    <property type="nucleotide sequence ID" value="NZ_CP019912.1"/>
</dbReference>
<name>A0A1U9VQR0_9RALS</name>
<keyword evidence="2" id="KW-0813">Transport</keyword>
<dbReference type="Pfam" id="PF25919">
    <property type="entry name" value="BSH_CusB"/>
    <property type="match status" value="1"/>
</dbReference>
<evidence type="ECO:0000256" key="1">
    <source>
        <dbReference type="ARBA" id="ARBA00009477"/>
    </source>
</evidence>
<evidence type="ECO:0000256" key="2">
    <source>
        <dbReference type="ARBA" id="ARBA00022448"/>
    </source>
</evidence>
<dbReference type="InterPro" id="IPR058792">
    <property type="entry name" value="Beta-barrel_RND_2"/>
</dbReference>
<dbReference type="Gene3D" id="2.40.50.100">
    <property type="match status" value="1"/>
</dbReference>
<gene>
    <name evidence="5" type="ORF">B0B51_22105</name>
</gene>
<dbReference type="Gene3D" id="6.10.140.730">
    <property type="match status" value="1"/>
</dbReference>
<comment type="similarity">
    <text evidence="1">Belongs to the membrane fusion protein (MFP) (TC 8.A.1) family.</text>
</comment>
<dbReference type="GO" id="GO:0015679">
    <property type="term" value="P:plasma membrane copper ion transport"/>
    <property type="evidence" value="ECO:0007669"/>
    <property type="project" value="TreeGrafter"/>
</dbReference>
<organism evidence="5 6">
    <name type="scientific">blood disease bacterium A2-HR MARDI</name>
    <dbReference type="NCBI Taxonomy" id="1944648"/>
    <lineage>
        <taxon>Bacteria</taxon>
        <taxon>Pseudomonadati</taxon>
        <taxon>Pseudomonadota</taxon>
        <taxon>Betaproteobacteria</taxon>
        <taxon>Burkholderiales</taxon>
        <taxon>Burkholderiaceae</taxon>
        <taxon>Ralstonia</taxon>
        <taxon>Ralstonia solanacearum species complex</taxon>
    </lineage>
</organism>
<dbReference type="Proteomes" id="UP000189628">
    <property type="component" value="Plasmid unnamed"/>
</dbReference>
<dbReference type="GO" id="GO:0016020">
    <property type="term" value="C:membrane"/>
    <property type="evidence" value="ECO:0007669"/>
    <property type="project" value="InterPro"/>
</dbReference>
<dbReference type="InterPro" id="IPR006143">
    <property type="entry name" value="RND_pump_MFP"/>
</dbReference>
<protein>
    <submittedName>
        <fullName evidence="5">Efflux transporter periplasmic adaptor subunit</fullName>
    </submittedName>
</protein>
<dbReference type="GO" id="GO:0030313">
    <property type="term" value="C:cell envelope"/>
    <property type="evidence" value="ECO:0007669"/>
    <property type="project" value="TreeGrafter"/>
</dbReference>
<geneLocation type="plasmid" evidence="5">
    <name>unnamed</name>
</geneLocation>
<keyword evidence="5" id="KW-0614">Plasmid</keyword>
<evidence type="ECO:0000313" key="6">
    <source>
        <dbReference type="Proteomes" id="UP000189628"/>
    </source>
</evidence>
<evidence type="ECO:0000259" key="3">
    <source>
        <dbReference type="Pfam" id="PF25919"/>
    </source>
</evidence>
<sequence length="388" mass="41249">MKTFSPLVALTALAAAVAVGVVVGRNWPSAAHSEADKIAAAMPGKTAYAPAASPPRAAVDTVAIPDGGFDPQQVQVAQVAQQSLPVELDTPGKLAYNAERTKLASARVAGRLDRILVFEGALVREGQPLAELYAPDYISAQKEYLLALNTARTLQGSNMKDLQDDAQQTVQSAAGRLRVLGLTDAEIAQIRARGTPAEHLILRAPISGTIARRNMDPGAFLNVGDAFMSIVDTRALWFTGNVYEHDIARVRIGQPITLRAAAYPDRAFTGTVSFIAPNIDPATHTLTVRSDVPNPDGLLRPEMYSTARIQTSQAMSTVMPNNALVKDHGRYYVIVQSDAQHFRRVEVQGRDLPGADAGFAVTGGLSPQATVVVRGAALLNEMIVKAGA</sequence>
<dbReference type="PANTHER" id="PTHR30097:SF4">
    <property type="entry name" value="SLR6042 PROTEIN"/>
    <property type="match status" value="1"/>
</dbReference>
<dbReference type="Gene3D" id="2.40.30.170">
    <property type="match status" value="1"/>
</dbReference>
<dbReference type="EMBL" id="CP019912">
    <property type="protein sequence ID" value="AQW32507.1"/>
    <property type="molecule type" value="Genomic_DNA"/>
</dbReference>
<dbReference type="InterPro" id="IPR051909">
    <property type="entry name" value="MFP_Cation_Efflux"/>
</dbReference>
<dbReference type="GO" id="GO:0022857">
    <property type="term" value="F:transmembrane transporter activity"/>
    <property type="evidence" value="ECO:0007669"/>
    <property type="project" value="InterPro"/>
</dbReference>
<dbReference type="GO" id="GO:0060003">
    <property type="term" value="P:copper ion export"/>
    <property type="evidence" value="ECO:0007669"/>
    <property type="project" value="TreeGrafter"/>
</dbReference>
<evidence type="ECO:0000259" key="4">
    <source>
        <dbReference type="Pfam" id="PF25954"/>
    </source>
</evidence>
<dbReference type="Pfam" id="PF25954">
    <property type="entry name" value="Beta-barrel_RND_2"/>
    <property type="match status" value="1"/>
</dbReference>
<dbReference type="SUPFAM" id="SSF111369">
    <property type="entry name" value="HlyD-like secretion proteins"/>
    <property type="match status" value="1"/>
</dbReference>
<feature type="domain" description="CusB-like barrel-sandwich hybrid" evidence="3">
    <location>
        <begin position="105"/>
        <end position="230"/>
    </location>
</feature>
<reference evidence="5 6" key="1">
    <citation type="submission" date="2017-02" db="EMBL/GenBank/DDBJ databases">
        <title>Blood Disease Bacterium A2-HR MARDI.</title>
        <authorList>
            <person name="Badrun R."/>
            <person name="Abu Bakar N."/>
            <person name="Laboh R."/>
        </authorList>
    </citation>
    <scope>NUCLEOTIDE SEQUENCE [LARGE SCALE GENOMIC DNA]</scope>
    <source>
        <strain evidence="5 6">A2-HR MARDI</strain>
        <plasmid evidence="6">Plasmid</plasmid>
    </source>
</reference>
<proteinExistence type="inferred from homology"/>
<dbReference type="Gene3D" id="2.40.420.20">
    <property type="match status" value="1"/>
</dbReference>